<dbReference type="PANTHER" id="PTHR22847:SF637">
    <property type="entry name" value="WD REPEAT DOMAIN 5B"/>
    <property type="match status" value="1"/>
</dbReference>
<dbReference type="CDD" id="cd21037">
    <property type="entry name" value="MLKL_NTD"/>
    <property type="match status" value="1"/>
</dbReference>
<feature type="repeat" description="WD" evidence="3">
    <location>
        <begin position="1181"/>
        <end position="1222"/>
    </location>
</feature>
<dbReference type="InterPro" id="IPR059179">
    <property type="entry name" value="MLKL-like_MCAfunc"/>
</dbReference>
<name>G4TJG9_SERID</name>
<dbReference type="Gene3D" id="3.40.50.300">
    <property type="entry name" value="P-loop containing nucleotide triphosphate hydrolases"/>
    <property type="match status" value="1"/>
</dbReference>
<dbReference type="PROSITE" id="PS50294">
    <property type="entry name" value="WD_REPEATS_REGION"/>
    <property type="match status" value="10"/>
</dbReference>
<dbReference type="Pfam" id="PF24883">
    <property type="entry name" value="NPHP3_N"/>
    <property type="match status" value="1"/>
</dbReference>
<accession>G4TJG9</accession>
<feature type="repeat" description="WD" evidence="3">
    <location>
        <begin position="836"/>
        <end position="877"/>
    </location>
</feature>
<evidence type="ECO:0000256" key="2">
    <source>
        <dbReference type="ARBA" id="ARBA00022737"/>
    </source>
</evidence>
<feature type="domain" description="Nephrocystin 3-like N-terminal" evidence="5">
    <location>
        <begin position="247"/>
        <end position="400"/>
    </location>
</feature>
<protein>
    <recommendedName>
        <fullName evidence="5">Nephrocystin 3-like N-terminal domain-containing protein</fullName>
    </recommendedName>
</protein>
<dbReference type="HOGENOM" id="CLU_000288_6_3_1"/>
<dbReference type="STRING" id="1109443.G4TJG9"/>
<dbReference type="OrthoDB" id="538223at2759"/>
<dbReference type="InterPro" id="IPR015943">
    <property type="entry name" value="WD40/YVTN_repeat-like_dom_sf"/>
</dbReference>
<dbReference type="SMART" id="SM00320">
    <property type="entry name" value="WD40"/>
    <property type="match status" value="12"/>
</dbReference>
<dbReference type="Proteomes" id="UP000007148">
    <property type="component" value="Unassembled WGS sequence"/>
</dbReference>
<feature type="repeat" description="WD" evidence="3">
    <location>
        <begin position="1138"/>
        <end position="1179"/>
    </location>
</feature>
<feature type="repeat" description="WD" evidence="3">
    <location>
        <begin position="1307"/>
        <end position="1342"/>
    </location>
</feature>
<feature type="repeat" description="WD" evidence="3">
    <location>
        <begin position="1224"/>
        <end position="1265"/>
    </location>
</feature>
<dbReference type="Pfam" id="PF00400">
    <property type="entry name" value="WD40"/>
    <property type="match status" value="10"/>
</dbReference>
<dbReference type="InterPro" id="IPR020472">
    <property type="entry name" value="WD40_PAC1"/>
</dbReference>
<dbReference type="EMBL" id="CAFZ01000120">
    <property type="protein sequence ID" value="CCA71456.1"/>
    <property type="molecule type" value="Genomic_DNA"/>
</dbReference>
<dbReference type="PROSITE" id="PS50082">
    <property type="entry name" value="WD_REPEATS_2"/>
    <property type="match status" value="11"/>
</dbReference>
<dbReference type="InParanoid" id="G4TJG9"/>
<evidence type="ECO:0000256" key="1">
    <source>
        <dbReference type="ARBA" id="ARBA00022574"/>
    </source>
</evidence>
<dbReference type="eggNOG" id="KOG0266">
    <property type="taxonomic scope" value="Eukaryota"/>
</dbReference>
<evidence type="ECO:0000313" key="7">
    <source>
        <dbReference type="Proteomes" id="UP000007148"/>
    </source>
</evidence>
<gene>
    <name evidence="6" type="ORF">PIIN_05395</name>
</gene>
<evidence type="ECO:0000313" key="6">
    <source>
        <dbReference type="EMBL" id="CCA71456.1"/>
    </source>
</evidence>
<dbReference type="InterPro" id="IPR027417">
    <property type="entry name" value="P-loop_NTPase"/>
</dbReference>
<comment type="caution">
    <text evidence="6">The sequence shown here is derived from an EMBL/GenBank/DDBJ whole genome shotgun (WGS) entry which is preliminary data.</text>
</comment>
<dbReference type="InterPro" id="IPR001680">
    <property type="entry name" value="WD40_rpt"/>
</dbReference>
<keyword evidence="7" id="KW-1185">Reference proteome</keyword>
<dbReference type="eggNOG" id="KOG0271">
    <property type="taxonomic scope" value="Eukaryota"/>
</dbReference>
<feature type="repeat" description="WD" evidence="3">
    <location>
        <begin position="1095"/>
        <end position="1136"/>
    </location>
</feature>
<evidence type="ECO:0000256" key="4">
    <source>
        <dbReference type="SAM" id="MobiDB-lite"/>
    </source>
</evidence>
<feature type="region of interest" description="Disordered" evidence="4">
    <location>
        <begin position="1"/>
        <end position="36"/>
    </location>
</feature>
<sequence length="1813" mass="201192">MSKSWFKRKGKNPHPKYSGGTTISQSNTSTASTGGGWEKTRDIAIPFLEFVANISEASDVLAPLKAACSATKKVLETIRNNKEDWSHLSQRLQGHLESMEDQITVFEGYPEESRKADDSLRQPLLAYVRKLEEMQNAVEGRTRSRLLSRATKVDIDAGDIQKFHKDIDDCHQRLTAALAVTSALHIQVIKGDTEALKEDAQTIKKGTKALLNDVDVVAIFQLPVILSTSSTVHDCCKPGTRVAVLDNIRHWGEGEFSEPIFWLCDIAGSGKSTVSTSMVAVWKDAGMLAGQFFFSINSMEESAITKLCPTFARQMYENVPALAPYAVDAVKRHPAIMTRPFEEQFQKLIVDPIKHHGKPVIIVIDALDECRLIKERQRLLEAVSAASQTTPHLKFFLTSRPDPDIEKLLGPLTLKKKLEFRLHDRSFQDNVDDVATYIHETLKDVLSHEQRLNLIKKANGLFIWAKTVCQMFDPERRFEPPDVVYEKITSREYSSDIDSVYQLVLERIEPLDARQAATKMLGVLVTAFESLTLVGLSKILEEMGQRVDADNLTKRLGSVLHVEPVTTLVRFRHQTFLEYLKRRSSSGDSINMTESHTALTQWSLKIMKRELKFNICQIESSFIPNAAIGDFESRVSRFISPELRYASSHWLFHLSEMDDRSREMELKQVQYAVQSPQVLYWVEVMGAVLGVPRAITGLRRVASYFKVRFYLFFASAKKPNQQGDIHDRMADIKRFLMAFSTPIQDSLPHIYISALSFTPLDSTLRKESQKWFPNILSVTQGLDEGYPGLPHELIGHEEEISAISLSPDGLRIISGSMDRTIRQWDLETGQMLGKPLRGHTDAVICVAVSPDGFLIASGSNDATIRLWDVETGNAIGEPLNGHTYPVLSVLFSPDSQHIYSGSVDDTIRLWDVEGREALGQPLEGHEKAVTCLANFPDGLRLVSGSADRTLRIWDLKTLQPVGQSMEGHDNVVTSVSVLPDSLQILSASLDGTIRCWDSMTGDQLQEWRMPLMGRALRLDIRVDTAFSPDGTRAISFGRKFLVLWDKSAEEVLGLETISITAAAFSEPHNAVVTGSGRGIILLWNTDDLNPVGKAPQGHTSSVRSVAVSNDGSKIASCSFDGNIYLWDAKTGKEYGVPLEGHIGDVSSVVFSGDDSLVASGGEDSTVRVWNVATHQMSGDPFTDHTTRVESLTFSHYGHCVASGSRDGSIYLWDVGTVQVVGKLLQTHNDGIASLHFSPDDSSIVSASWDGMICLWRASTGEMINRVEYTTGLHSVAMSLDGLQLAVIPGAGPVSVLDATTGKEVKKLVDHLSNFWASALSSNWQLLVSGLSNGVVQLWDTESQRWKAFLRGHTDGVTALTLFPDGSRVVSGSQDATIRVWDSSFDMGQAKIEEVEPEDIAEPSSSHERRLPFSISDLRNLMLSEDGWVMSNDQLVFWSGSLFSLSLRELGQNGTICWKNLSTPPEGILSIIAVDPVQDILAVEAGSWSDIRLLFLSLSTLELIPSDIDINPNDHHICSVYSNLCYIGEQGDEEFRLCIKDWRTGETILDEVEYNQFCDPIILSSEYFLVGTTDPSSTAIVIRGFDDDRAVTLQLPECVADVVPVSSTWISSRSSRPHKMLVSSTAYDVVLLSIRLQMSVEDYDEWDFNLVIKSKALSHFFTNYSGCQLSWEQWGPQSARLLPITEPDTVSPLSVHGSRVLLSMSPVVLASLYGEEAFGHPQKCSNERQIVLLDFNPGAASIPCGHREPGLIRTMDTTLFEPAMLRPSEVSDGLLFTVLNSRPATLKMGRFHLTDNVLIEEDAGECTMYWMGDP</sequence>
<feature type="repeat" description="WD" evidence="3">
    <location>
        <begin position="965"/>
        <end position="1006"/>
    </location>
</feature>
<proteinExistence type="predicted"/>
<feature type="compositionally biased region" description="Basic residues" evidence="4">
    <location>
        <begin position="1"/>
        <end position="14"/>
    </location>
</feature>
<feature type="repeat" description="WD" evidence="3">
    <location>
        <begin position="922"/>
        <end position="963"/>
    </location>
</feature>
<evidence type="ECO:0000256" key="3">
    <source>
        <dbReference type="PROSITE-ProRule" id="PRU00221"/>
    </source>
</evidence>
<dbReference type="GO" id="GO:0007166">
    <property type="term" value="P:cell surface receptor signaling pathway"/>
    <property type="evidence" value="ECO:0007669"/>
    <property type="project" value="InterPro"/>
</dbReference>
<feature type="repeat" description="WD" evidence="3">
    <location>
        <begin position="1349"/>
        <end position="1381"/>
    </location>
</feature>
<dbReference type="InterPro" id="IPR056884">
    <property type="entry name" value="NPHP3-like_N"/>
</dbReference>
<dbReference type="CDD" id="cd00200">
    <property type="entry name" value="WD40"/>
    <property type="match status" value="2"/>
</dbReference>
<dbReference type="InterPro" id="IPR036322">
    <property type="entry name" value="WD40_repeat_dom_sf"/>
</dbReference>
<dbReference type="PROSITE" id="PS00678">
    <property type="entry name" value="WD_REPEATS_1"/>
    <property type="match status" value="7"/>
</dbReference>
<dbReference type="Gene3D" id="1.20.930.20">
    <property type="entry name" value="Adaptor protein Cbl, N-terminal domain"/>
    <property type="match status" value="1"/>
</dbReference>
<feature type="compositionally biased region" description="Polar residues" evidence="4">
    <location>
        <begin position="19"/>
        <end position="32"/>
    </location>
</feature>
<dbReference type="Gene3D" id="2.130.10.10">
    <property type="entry name" value="YVTN repeat-like/Quinoprotein amine dehydrogenase"/>
    <property type="match status" value="5"/>
</dbReference>
<dbReference type="OMA" id="INMTESH"/>
<dbReference type="GO" id="GO:1990234">
    <property type="term" value="C:transferase complex"/>
    <property type="evidence" value="ECO:0007669"/>
    <property type="project" value="UniProtKB-ARBA"/>
</dbReference>
<reference evidence="6 7" key="1">
    <citation type="journal article" date="2011" name="PLoS Pathog.">
        <title>Endophytic Life Strategies Decoded by Genome and Transcriptome Analyses of the Mutualistic Root Symbiont Piriformospora indica.</title>
        <authorList>
            <person name="Zuccaro A."/>
            <person name="Lahrmann U."/>
            <person name="Guldener U."/>
            <person name="Langen G."/>
            <person name="Pfiffi S."/>
            <person name="Biedenkopf D."/>
            <person name="Wong P."/>
            <person name="Samans B."/>
            <person name="Grimm C."/>
            <person name="Basiewicz M."/>
            <person name="Murat C."/>
            <person name="Martin F."/>
            <person name="Kogel K.H."/>
        </authorList>
    </citation>
    <scope>NUCLEOTIDE SEQUENCE [LARGE SCALE GENOMIC DNA]</scope>
    <source>
        <strain evidence="6 7">DSM 11827</strain>
    </source>
</reference>
<dbReference type="SUPFAM" id="SSF50978">
    <property type="entry name" value="WD40 repeat-like"/>
    <property type="match status" value="2"/>
</dbReference>
<keyword evidence="1 3" id="KW-0853">WD repeat</keyword>
<dbReference type="PRINTS" id="PR00320">
    <property type="entry name" value="GPROTEINBRPT"/>
</dbReference>
<feature type="repeat" description="WD" evidence="3">
    <location>
        <begin position="879"/>
        <end position="920"/>
    </location>
</feature>
<organism evidence="6 7">
    <name type="scientific">Serendipita indica (strain DSM 11827)</name>
    <name type="common">Root endophyte fungus</name>
    <name type="synonym">Piriformospora indica</name>
    <dbReference type="NCBI Taxonomy" id="1109443"/>
    <lineage>
        <taxon>Eukaryota</taxon>
        <taxon>Fungi</taxon>
        <taxon>Dikarya</taxon>
        <taxon>Basidiomycota</taxon>
        <taxon>Agaricomycotina</taxon>
        <taxon>Agaricomycetes</taxon>
        <taxon>Sebacinales</taxon>
        <taxon>Serendipitaceae</taxon>
        <taxon>Serendipita</taxon>
    </lineage>
</organism>
<evidence type="ECO:0000259" key="5">
    <source>
        <dbReference type="Pfam" id="PF24883"/>
    </source>
</evidence>
<dbReference type="InterPro" id="IPR036537">
    <property type="entry name" value="Adaptor_Cbl_N_dom_sf"/>
</dbReference>
<dbReference type="InterPro" id="IPR019775">
    <property type="entry name" value="WD40_repeat_CS"/>
</dbReference>
<keyword evidence="2" id="KW-0677">Repeat</keyword>
<dbReference type="PANTHER" id="PTHR22847">
    <property type="entry name" value="WD40 REPEAT PROTEIN"/>
    <property type="match status" value="1"/>
</dbReference>
<feature type="repeat" description="WD" evidence="3">
    <location>
        <begin position="793"/>
        <end position="834"/>
    </location>
</feature>